<evidence type="ECO:0000256" key="3">
    <source>
        <dbReference type="SAM" id="MobiDB-lite"/>
    </source>
</evidence>
<sequence length="364" mass="40290">MPLLCHCRIATALSPLVSLPSVFLPSIHPPFTIYINLPFIIVPPCFSKTLLFPNKARLLILTSEAQTTSLNSLPYSNVKIVGLGASERLAILQGCPGLPGATGPKGEVGPPGMIGERGPPGSPGESGTQGPKGKRKTIQDNLQVRPQCVYRGARNCKELLGRGNTLSGWYTIYLSDCKSLTVLCDMNTDGGGWTIFQRRVDGSVNFFRSWAAYKKGFGSRLGEFWLGNDNLHLLTAQDDSELRVDLQDFDHNHHFAKYRFFQVAGETENYRLSLGAFVDGNAGDSLMYHNHFGFTTRDRDNDAYEGNCAVTYQGAWWYNDCHLSNLNGQYLRGPHESPADGINWKTGHGDNYSYKVCEMKLRPT</sequence>
<dbReference type="GO" id="GO:0097367">
    <property type="term" value="F:carbohydrate derivative binding"/>
    <property type="evidence" value="ECO:0007669"/>
    <property type="project" value="TreeGrafter"/>
</dbReference>
<dbReference type="PANTHER" id="PTHR19143">
    <property type="entry name" value="FIBRINOGEN/TENASCIN/ANGIOPOEITIN"/>
    <property type="match status" value="1"/>
</dbReference>
<feature type="compositionally biased region" description="Low complexity" evidence="3">
    <location>
        <begin position="116"/>
        <end position="131"/>
    </location>
</feature>
<reference evidence="5" key="3">
    <citation type="submission" date="2025-09" db="UniProtKB">
        <authorList>
            <consortium name="Ensembl"/>
        </authorList>
    </citation>
    <scope>IDENTIFICATION</scope>
</reference>
<dbReference type="CDD" id="cd00087">
    <property type="entry name" value="FReD"/>
    <property type="match status" value="1"/>
</dbReference>
<reference evidence="6" key="1">
    <citation type="submission" date="2018-12" db="EMBL/GenBank/DDBJ databases">
        <authorList>
            <person name="Yazar S."/>
        </authorList>
    </citation>
    <scope>NUCLEOTIDE SEQUENCE [LARGE SCALE GENOMIC DNA]</scope>
</reference>
<name>A0A4X2K5P9_VOMUR</name>
<dbReference type="GeneTree" id="ENSGT00940000163282"/>
<dbReference type="Pfam" id="PF01391">
    <property type="entry name" value="Collagen"/>
    <property type="match status" value="1"/>
</dbReference>
<dbReference type="GO" id="GO:0005102">
    <property type="term" value="F:signaling receptor binding"/>
    <property type="evidence" value="ECO:0007669"/>
    <property type="project" value="TreeGrafter"/>
</dbReference>
<dbReference type="AlphaFoldDB" id="A0A4X2K5P9"/>
<dbReference type="Gene3D" id="3.90.215.10">
    <property type="entry name" value="Gamma Fibrinogen, chain A, domain 1"/>
    <property type="match status" value="1"/>
</dbReference>
<accession>A0A4X2K5P9</accession>
<keyword evidence="2" id="KW-1015">Disulfide bond</keyword>
<evidence type="ECO:0000259" key="4">
    <source>
        <dbReference type="PROSITE" id="PS51406"/>
    </source>
</evidence>
<dbReference type="GO" id="GO:0003823">
    <property type="term" value="F:antigen binding"/>
    <property type="evidence" value="ECO:0007669"/>
    <property type="project" value="TreeGrafter"/>
</dbReference>
<dbReference type="STRING" id="29139.ENSVURP00010007289"/>
<protein>
    <recommendedName>
        <fullName evidence="4">Fibrinogen C-terminal domain-containing protein</fullName>
    </recommendedName>
</protein>
<dbReference type="SUPFAM" id="SSF56496">
    <property type="entry name" value="Fibrinogen C-terminal domain-like"/>
    <property type="match status" value="1"/>
</dbReference>
<dbReference type="GO" id="GO:0001867">
    <property type="term" value="P:complement activation, lectin pathway"/>
    <property type="evidence" value="ECO:0007669"/>
    <property type="project" value="TreeGrafter"/>
</dbReference>
<dbReference type="SMART" id="SM00186">
    <property type="entry name" value="FBG"/>
    <property type="match status" value="1"/>
</dbReference>
<feature type="region of interest" description="Disordered" evidence="3">
    <location>
        <begin position="101"/>
        <end position="138"/>
    </location>
</feature>
<dbReference type="PROSITE" id="PS51406">
    <property type="entry name" value="FIBRINOGEN_C_2"/>
    <property type="match status" value="1"/>
</dbReference>
<dbReference type="NCBIfam" id="NF040941">
    <property type="entry name" value="GGGWT_bact"/>
    <property type="match status" value="1"/>
</dbReference>
<dbReference type="PANTHER" id="PTHR19143:SF467">
    <property type="entry name" value="FICOLIN-2-LIKE"/>
    <property type="match status" value="1"/>
</dbReference>
<dbReference type="InterPro" id="IPR014716">
    <property type="entry name" value="Fibrinogen_a/b/g_C_1"/>
</dbReference>
<dbReference type="InterPro" id="IPR020837">
    <property type="entry name" value="Fibrinogen_CS"/>
</dbReference>
<evidence type="ECO:0000313" key="6">
    <source>
        <dbReference type="Proteomes" id="UP000314987"/>
    </source>
</evidence>
<dbReference type="InterPro" id="IPR002181">
    <property type="entry name" value="Fibrinogen_a/b/g_C_dom"/>
</dbReference>
<evidence type="ECO:0000313" key="5">
    <source>
        <dbReference type="Ensembl" id="ENSVURP00010007289.1"/>
    </source>
</evidence>
<reference evidence="5" key="2">
    <citation type="submission" date="2025-08" db="UniProtKB">
        <authorList>
            <consortium name="Ensembl"/>
        </authorList>
    </citation>
    <scope>IDENTIFICATION</scope>
</reference>
<dbReference type="InterPro" id="IPR008160">
    <property type="entry name" value="Collagen"/>
</dbReference>
<dbReference type="GO" id="GO:0005615">
    <property type="term" value="C:extracellular space"/>
    <property type="evidence" value="ECO:0007669"/>
    <property type="project" value="TreeGrafter"/>
</dbReference>
<dbReference type="Pfam" id="PF00147">
    <property type="entry name" value="Fibrinogen_C"/>
    <property type="match status" value="1"/>
</dbReference>
<feature type="domain" description="Fibrinogen C-terminal" evidence="4">
    <location>
        <begin position="147"/>
        <end position="364"/>
    </location>
</feature>
<comment type="similarity">
    <text evidence="1">Belongs to the ficolin lectin family.</text>
</comment>
<dbReference type="PROSITE" id="PS00514">
    <property type="entry name" value="FIBRINOGEN_C_1"/>
    <property type="match status" value="1"/>
</dbReference>
<dbReference type="Proteomes" id="UP000314987">
    <property type="component" value="Unassembled WGS sequence"/>
</dbReference>
<evidence type="ECO:0000256" key="1">
    <source>
        <dbReference type="ARBA" id="ARBA00008530"/>
    </source>
</evidence>
<proteinExistence type="inferred from homology"/>
<organism evidence="5 6">
    <name type="scientific">Vombatus ursinus</name>
    <name type="common">Common wombat</name>
    <dbReference type="NCBI Taxonomy" id="29139"/>
    <lineage>
        <taxon>Eukaryota</taxon>
        <taxon>Metazoa</taxon>
        <taxon>Chordata</taxon>
        <taxon>Craniata</taxon>
        <taxon>Vertebrata</taxon>
        <taxon>Euteleostomi</taxon>
        <taxon>Mammalia</taxon>
        <taxon>Metatheria</taxon>
        <taxon>Diprotodontia</taxon>
        <taxon>Vombatidae</taxon>
        <taxon>Vombatus</taxon>
    </lineage>
</organism>
<keyword evidence="6" id="KW-1185">Reference proteome</keyword>
<evidence type="ECO:0000256" key="2">
    <source>
        <dbReference type="ARBA" id="ARBA00023157"/>
    </source>
</evidence>
<dbReference type="InterPro" id="IPR036056">
    <property type="entry name" value="Fibrinogen-like_C"/>
</dbReference>
<dbReference type="FunFam" id="3.90.215.10:FF:000001">
    <property type="entry name" value="Tenascin isoform 1"/>
    <property type="match status" value="1"/>
</dbReference>
<dbReference type="InterPro" id="IPR050373">
    <property type="entry name" value="Fibrinogen_C-term_domain"/>
</dbReference>
<dbReference type="Ensembl" id="ENSVURT00010008240.1">
    <property type="protein sequence ID" value="ENSVURP00010007289.1"/>
    <property type="gene ID" value="ENSVURG00010005573.1"/>
</dbReference>